<dbReference type="Proteomes" id="UP001056120">
    <property type="component" value="Linkage Group LG29"/>
</dbReference>
<reference evidence="2" key="1">
    <citation type="journal article" date="2022" name="Mol. Ecol. Resour.">
        <title>The genomes of chicory, endive, great burdock and yacon provide insights into Asteraceae palaeo-polyploidization history and plant inulin production.</title>
        <authorList>
            <person name="Fan W."/>
            <person name="Wang S."/>
            <person name="Wang H."/>
            <person name="Wang A."/>
            <person name="Jiang F."/>
            <person name="Liu H."/>
            <person name="Zhao H."/>
            <person name="Xu D."/>
            <person name="Zhang Y."/>
        </authorList>
    </citation>
    <scope>NUCLEOTIDE SEQUENCE [LARGE SCALE GENOMIC DNA]</scope>
    <source>
        <strain evidence="2">cv. Yunnan</strain>
    </source>
</reference>
<name>A0ACB8XYX7_9ASTR</name>
<proteinExistence type="predicted"/>
<gene>
    <name evidence="1" type="ORF">L1987_86036</name>
</gene>
<evidence type="ECO:0000313" key="1">
    <source>
        <dbReference type="EMBL" id="KAI3676428.1"/>
    </source>
</evidence>
<accession>A0ACB8XYX7</accession>
<dbReference type="EMBL" id="CM042046">
    <property type="protein sequence ID" value="KAI3676428.1"/>
    <property type="molecule type" value="Genomic_DNA"/>
</dbReference>
<reference evidence="1 2" key="2">
    <citation type="journal article" date="2022" name="Mol. Ecol. Resour.">
        <title>The genomes of chicory, endive, great burdock and yacon provide insights into Asteraceae paleo-polyploidization history and plant inulin production.</title>
        <authorList>
            <person name="Fan W."/>
            <person name="Wang S."/>
            <person name="Wang H."/>
            <person name="Wang A."/>
            <person name="Jiang F."/>
            <person name="Liu H."/>
            <person name="Zhao H."/>
            <person name="Xu D."/>
            <person name="Zhang Y."/>
        </authorList>
    </citation>
    <scope>NUCLEOTIDE SEQUENCE [LARGE SCALE GENOMIC DNA]</scope>
    <source>
        <strain evidence="2">cv. Yunnan</strain>
        <tissue evidence="1">Leaves</tissue>
    </source>
</reference>
<protein>
    <submittedName>
        <fullName evidence="1">Uncharacterized protein</fullName>
    </submittedName>
</protein>
<sequence>MIIISDSADCTVVLWDLSSLVYIRQLPMFPSPVSAIFMNELTGEIVTAAGIMLSVWSINGDCLSVVNTSQLPSDFIMSVTTCTFSDWRETNWYVSGHQSGAVKVWQMVHNSSENVQTQTQSQTFGLGLCGQVPEYTLVLHKVLKGHKHSVTALHLTSDLKQLLSGDSGGHLISWTLPDETLRNSIRRGKNEVKSEVMAHGDTVVQSVGTLV</sequence>
<comment type="caution">
    <text evidence="1">The sequence shown here is derived from an EMBL/GenBank/DDBJ whole genome shotgun (WGS) entry which is preliminary data.</text>
</comment>
<evidence type="ECO:0000313" key="2">
    <source>
        <dbReference type="Proteomes" id="UP001056120"/>
    </source>
</evidence>
<keyword evidence="2" id="KW-1185">Reference proteome</keyword>
<organism evidence="1 2">
    <name type="scientific">Smallanthus sonchifolius</name>
    <dbReference type="NCBI Taxonomy" id="185202"/>
    <lineage>
        <taxon>Eukaryota</taxon>
        <taxon>Viridiplantae</taxon>
        <taxon>Streptophyta</taxon>
        <taxon>Embryophyta</taxon>
        <taxon>Tracheophyta</taxon>
        <taxon>Spermatophyta</taxon>
        <taxon>Magnoliopsida</taxon>
        <taxon>eudicotyledons</taxon>
        <taxon>Gunneridae</taxon>
        <taxon>Pentapetalae</taxon>
        <taxon>asterids</taxon>
        <taxon>campanulids</taxon>
        <taxon>Asterales</taxon>
        <taxon>Asteraceae</taxon>
        <taxon>Asteroideae</taxon>
        <taxon>Heliantheae alliance</taxon>
        <taxon>Millerieae</taxon>
        <taxon>Smallanthus</taxon>
    </lineage>
</organism>